<evidence type="ECO:0000256" key="4">
    <source>
        <dbReference type="ARBA" id="ARBA00023136"/>
    </source>
</evidence>
<accession>A0A437REG1</accession>
<feature type="region of interest" description="Disordered" evidence="5">
    <location>
        <begin position="1"/>
        <end position="21"/>
    </location>
</feature>
<evidence type="ECO:0000313" key="7">
    <source>
        <dbReference type="Proteomes" id="UP000285575"/>
    </source>
</evidence>
<keyword evidence="7" id="KW-1185">Reference proteome</keyword>
<organism evidence="6 7">
    <name type="scientific">Rubrivivax rivuli</name>
    <dbReference type="NCBI Taxonomy" id="1862385"/>
    <lineage>
        <taxon>Bacteria</taxon>
        <taxon>Pseudomonadati</taxon>
        <taxon>Pseudomonadota</taxon>
        <taxon>Betaproteobacteria</taxon>
        <taxon>Burkholderiales</taxon>
        <taxon>Sphaerotilaceae</taxon>
        <taxon>Rubrivivax</taxon>
    </lineage>
</organism>
<comment type="subcellular location">
    <subcellularLocation>
        <location evidence="1">Membrane</location>
        <topology evidence="1">Single-pass membrane protein</topology>
    </subcellularLocation>
</comment>
<protein>
    <submittedName>
        <fullName evidence="6">Energy transducer TonB</fullName>
    </submittedName>
</protein>
<dbReference type="Proteomes" id="UP000285575">
    <property type="component" value="Unassembled WGS sequence"/>
</dbReference>
<dbReference type="NCBIfam" id="TIGR01352">
    <property type="entry name" value="tonB_Cterm"/>
    <property type="match status" value="1"/>
</dbReference>
<dbReference type="RefSeq" id="WP_128229173.1">
    <property type="nucleotide sequence ID" value="NZ_SACR01000004.1"/>
</dbReference>
<feature type="region of interest" description="Disordered" evidence="5">
    <location>
        <begin position="53"/>
        <end position="119"/>
    </location>
</feature>
<name>A0A437REG1_9BURK</name>
<sequence>MPRPAQDSAASRPQHGRRPKGRGQLLAAVLGLLFLGGLAWLIVSVVGAPEGPRKPAVQQVAILRQPPPPPPPKPPERQPEPPKVKEEVKINEPKPEPVPDKPADPAPAAKPLGLDADGSAGSDGFGLAANKGGRDITTIGSAGGGGGGSGRYFTGLLQRNFFETLARNRRAPLDEFSVVVRVWIGDDGRVQRARIVEGSGNAELDQLIETTLSEMSPLREVPPVNLRQVQLRLNRRA</sequence>
<evidence type="ECO:0000256" key="3">
    <source>
        <dbReference type="ARBA" id="ARBA00022989"/>
    </source>
</evidence>
<gene>
    <name evidence="6" type="ORF">EOE66_13170</name>
</gene>
<dbReference type="GO" id="GO:0016020">
    <property type="term" value="C:membrane"/>
    <property type="evidence" value="ECO:0007669"/>
    <property type="project" value="UniProtKB-SubCell"/>
</dbReference>
<dbReference type="InterPro" id="IPR006260">
    <property type="entry name" value="TonB/TolA_C"/>
</dbReference>
<keyword evidence="4" id="KW-0472">Membrane</keyword>
<evidence type="ECO:0000313" key="6">
    <source>
        <dbReference type="EMBL" id="RVU45104.1"/>
    </source>
</evidence>
<dbReference type="OrthoDB" id="9154019at2"/>
<reference evidence="6 7" key="1">
    <citation type="submission" date="2019-01" db="EMBL/GenBank/DDBJ databases">
        <authorList>
            <person name="Chen W.-M."/>
        </authorList>
    </citation>
    <scope>NUCLEOTIDE SEQUENCE [LARGE SCALE GENOMIC DNA]</scope>
    <source>
        <strain evidence="6 7">KYPY4</strain>
    </source>
</reference>
<dbReference type="EMBL" id="SACR01000004">
    <property type="protein sequence ID" value="RVU45104.1"/>
    <property type="molecule type" value="Genomic_DNA"/>
</dbReference>
<keyword evidence="3" id="KW-1133">Transmembrane helix</keyword>
<dbReference type="Gene3D" id="3.30.1150.10">
    <property type="match status" value="1"/>
</dbReference>
<evidence type="ECO:0000256" key="1">
    <source>
        <dbReference type="ARBA" id="ARBA00004167"/>
    </source>
</evidence>
<feature type="compositionally biased region" description="Basic and acidic residues" evidence="5">
    <location>
        <begin position="74"/>
        <end position="103"/>
    </location>
</feature>
<dbReference type="Pfam" id="PF13103">
    <property type="entry name" value="TonB_2"/>
    <property type="match status" value="1"/>
</dbReference>
<evidence type="ECO:0000256" key="5">
    <source>
        <dbReference type="SAM" id="MobiDB-lite"/>
    </source>
</evidence>
<dbReference type="SUPFAM" id="SSF74653">
    <property type="entry name" value="TolA/TonB C-terminal domain"/>
    <property type="match status" value="1"/>
</dbReference>
<dbReference type="AlphaFoldDB" id="A0A437REG1"/>
<evidence type="ECO:0000256" key="2">
    <source>
        <dbReference type="ARBA" id="ARBA00022692"/>
    </source>
</evidence>
<keyword evidence="2" id="KW-0812">Transmembrane</keyword>
<feature type="compositionally biased region" description="Low complexity" evidence="5">
    <location>
        <begin position="106"/>
        <end position="119"/>
    </location>
</feature>
<comment type="caution">
    <text evidence="6">The sequence shown here is derived from an EMBL/GenBank/DDBJ whole genome shotgun (WGS) entry which is preliminary data.</text>
</comment>
<proteinExistence type="predicted"/>